<sequence length="164" mass="18388">MSESQSPNAPKRPLSNVAKYSLLFASWFFLSAISFYLGMNLMQNSGSTLVLKDLPKTGNTNPSVVEASTPSLGTPSEMETGEKKETVTVEEEVVEAPNFVPDENVSFRSSAWSTDWTAMKKTVHLYNEIHPFIYIDRYLGENLKQQMFKEAMEEEGYESSIQPG</sequence>
<dbReference type="Proteomes" id="UP000297352">
    <property type="component" value="Unassembled WGS sequence"/>
</dbReference>
<accession>A0ABY2MNB2</accession>
<name>A0ABY2MNB2_9LEPT</name>
<dbReference type="EMBL" id="RQGI01000035">
    <property type="protein sequence ID" value="TGL70757.1"/>
    <property type="molecule type" value="Genomic_DNA"/>
</dbReference>
<reference evidence="4" key="1">
    <citation type="journal article" date="2019" name="PLoS Negl. Trop. Dis.">
        <title>Revisiting the worldwide diversity of Leptospira species in the environment.</title>
        <authorList>
            <person name="Vincent A.T."/>
            <person name="Schiettekatte O."/>
            <person name="Bourhy P."/>
            <person name="Veyrier F.J."/>
            <person name="Picardeau M."/>
        </authorList>
    </citation>
    <scope>NUCLEOTIDE SEQUENCE [LARGE SCALE GENOMIC DNA]</scope>
    <source>
        <strain evidence="4">201702449</strain>
    </source>
</reference>
<feature type="transmembrane region" description="Helical" evidence="2">
    <location>
        <begin position="20"/>
        <end position="39"/>
    </location>
</feature>
<keyword evidence="2" id="KW-0472">Membrane</keyword>
<evidence type="ECO:0000313" key="4">
    <source>
        <dbReference type="Proteomes" id="UP000297352"/>
    </source>
</evidence>
<evidence type="ECO:0000256" key="1">
    <source>
        <dbReference type="SAM" id="MobiDB-lite"/>
    </source>
</evidence>
<organism evidence="3 4">
    <name type="scientific">Leptospira levettii</name>
    <dbReference type="NCBI Taxonomy" id="2023178"/>
    <lineage>
        <taxon>Bacteria</taxon>
        <taxon>Pseudomonadati</taxon>
        <taxon>Spirochaetota</taxon>
        <taxon>Spirochaetia</taxon>
        <taxon>Leptospirales</taxon>
        <taxon>Leptospiraceae</taxon>
        <taxon>Leptospira</taxon>
    </lineage>
</organism>
<feature type="region of interest" description="Disordered" evidence="1">
    <location>
        <begin position="59"/>
        <end position="83"/>
    </location>
</feature>
<proteinExistence type="predicted"/>
<feature type="compositionally biased region" description="Polar residues" evidence="1">
    <location>
        <begin position="59"/>
        <end position="74"/>
    </location>
</feature>
<evidence type="ECO:0000256" key="2">
    <source>
        <dbReference type="SAM" id="Phobius"/>
    </source>
</evidence>
<gene>
    <name evidence="3" type="ORF">EHQ60_09600</name>
</gene>
<evidence type="ECO:0000313" key="3">
    <source>
        <dbReference type="EMBL" id="TGL70757.1"/>
    </source>
</evidence>
<protein>
    <submittedName>
        <fullName evidence="3">Uncharacterized protein</fullName>
    </submittedName>
</protein>
<keyword evidence="4" id="KW-1185">Reference proteome</keyword>
<keyword evidence="2" id="KW-1133">Transmembrane helix</keyword>
<keyword evidence="2" id="KW-0812">Transmembrane</keyword>
<comment type="caution">
    <text evidence="3">The sequence shown here is derived from an EMBL/GenBank/DDBJ whole genome shotgun (WGS) entry which is preliminary data.</text>
</comment>